<dbReference type="Proteomes" id="UP000611640">
    <property type="component" value="Chromosome"/>
</dbReference>
<evidence type="ECO:0000313" key="2">
    <source>
        <dbReference type="Proteomes" id="UP000611640"/>
    </source>
</evidence>
<dbReference type="EMBL" id="AP023355">
    <property type="protein sequence ID" value="BCJ35242.1"/>
    <property type="molecule type" value="Genomic_DNA"/>
</dbReference>
<accession>A0A7R7HWM4</accession>
<proteinExistence type="predicted"/>
<sequence length="350" mass="37035">MSDLTYHDRDSLYSLGFDVQKAAMSAQIRSYNHYSAHLTSADRLASARGIYAETGIDILEERNRGADTLSGFSDIAFQMWKDVPGLFVQFAGANPHDFEPAINNLSEAAYCVHMDLGPDRASSGDSYAVPGNFQMPDEPIATRIGKINHLLEGWDGTAAGAFAGYMAALPAAARLQSGVAISIAAALACTQRLLSAAYADIWNIGTKTRDVLKSWGTWDKGTSAVVSLSIVGVLAAVVSEIATLGAATPELLGAGAAIGSATAGLAGTFASIDLNGSSVPQIVSNMKNAIEKLISVMKEENGMINKLLDRVLSQARQARDSLTIPSPKPLYGVATADLTHLEKWDGFYDS</sequence>
<reference evidence="1 2" key="1">
    <citation type="submission" date="2020-08" db="EMBL/GenBank/DDBJ databases">
        <title>Whole genome shotgun sequence of Actinocatenispora thailandica NBRC 105041.</title>
        <authorList>
            <person name="Komaki H."/>
            <person name="Tamura T."/>
        </authorList>
    </citation>
    <scope>NUCLEOTIDE SEQUENCE [LARGE SCALE GENOMIC DNA]</scope>
    <source>
        <strain evidence="1 2">NBRC 105041</strain>
    </source>
</reference>
<protein>
    <submittedName>
        <fullName evidence="1">Uncharacterized protein</fullName>
    </submittedName>
</protein>
<organism evidence="1 2">
    <name type="scientific">Actinocatenispora thailandica</name>
    <dbReference type="NCBI Taxonomy" id="227318"/>
    <lineage>
        <taxon>Bacteria</taxon>
        <taxon>Bacillati</taxon>
        <taxon>Actinomycetota</taxon>
        <taxon>Actinomycetes</taxon>
        <taxon>Micromonosporales</taxon>
        <taxon>Micromonosporaceae</taxon>
        <taxon>Actinocatenispora</taxon>
    </lineage>
</organism>
<keyword evidence="2" id="KW-1185">Reference proteome</keyword>
<evidence type="ECO:0000313" key="1">
    <source>
        <dbReference type="EMBL" id="BCJ35242.1"/>
    </source>
</evidence>
<dbReference type="KEGG" id="atl:Athai_27450"/>
<dbReference type="AlphaFoldDB" id="A0A7R7HWM4"/>
<gene>
    <name evidence="1" type="ORF">Athai_27450</name>
</gene>
<name>A0A7R7HWM4_9ACTN</name>